<evidence type="ECO:0000256" key="7">
    <source>
        <dbReference type="ARBA" id="ARBA00022840"/>
    </source>
</evidence>
<keyword evidence="7 10" id="KW-0067">ATP-binding</keyword>
<dbReference type="InterPro" id="IPR041500">
    <property type="entry name" value="RecC_C"/>
</dbReference>
<evidence type="ECO:0000256" key="1">
    <source>
        <dbReference type="ARBA" id="ARBA00022722"/>
    </source>
</evidence>
<dbReference type="SUPFAM" id="SSF52980">
    <property type="entry name" value="Restriction endonuclease-like"/>
    <property type="match status" value="1"/>
</dbReference>
<evidence type="ECO:0000256" key="5">
    <source>
        <dbReference type="ARBA" id="ARBA00022806"/>
    </source>
</evidence>
<dbReference type="EMBL" id="BAAAZU010000001">
    <property type="protein sequence ID" value="GAA3912543.1"/>
    <property type="molecule type" value="Genomic_DNA"/>
</dbReference>
<comment type="function">
    <text evidence="10">A helicase/nuclease that prepares dsDNA breaks (DSB) for recombinational DNA repair. Binds to DSBs and unwinds DNA via a highly rapid and processive ATP-dependent bidirectional helicase activity. Unwinds dsDNA until it encounters a Chi (crossover hotspot instigator) sequence from the 3' direction. Cuts ssDNA a few nucleotides 3' to the Chi site. The properties and activities of the enzyme are changed at Chi. The Chi-altered holoenzyme produces a long 3'-ssDNA overhang and facilitates RecA-binding to the ssDNA for homologous DNA recombination and repair. Holoenzyme degrades any linearized DNA that is unable to undergo homologous recombination. In the holoenzyme this subunit recognizes the wild-type Chi sequence, and when added to isolated RecB increases its ATP-dependent helicase processivity.</text>
</comment>
<dbReference type="SUPFAM" id="SSF52540">
    <property type="entry name" value="P-loop containing nucleoside triphosphate hydrolases"/>
    <property type="match status" value="2"/>
</dbReference>
<feature type="domain" description="RecC C-terminal" evidence="11">
    <location>
        <begin position="818"/>
        <end position="1050"/>
    </location>
</feature>
<evidence type="ECO:0000313" key="12">
    <source>
        <dbReference type="EMBL" id="GAA3912543.1"/>
    </source>
</evidence>
<dbReference type="PIRSF" id="PIRSF000980">
    <property type="entry name" value="RecC"/>
    <property type="match status" value="1"/>
</dbReference>
<organism evidence="12 13">
    <name type="scientific">Luteimonas lutimaris</name>
    <dbReference type="NCBI Taxonomy" id="698645"/>
    <lineage>
        <taxon>Bacteria</taxon>
        <taxon>Pseudomonadati</taxon>
        <taxon>Pseudomonadota</taxon>
        <taxon>Gammaproteobacteria</taxon>
        <taxon>Lysobacterales</taxon>
        <taxon>Lysobacteraceae</taxon>
        <taxon>Luteimonas</taxon>
    </lineage>
</organism>
<keyword evidence="2 10" id="KW-0547">Nucleotide-binding</keyword>
<comment type="caution">
    <text evidence="12">The sequence shown here is derived from an EMBL/GenBank/DDBJ whole genome shotgun (WGS) entry which is preliminary data.</text>
</comment>
<comment type="miscellaneous">
    <text evidence="10">In the RecBCD complex, RecB has a slow 3'-5' helicase, an exonuclease activity and loads RecA onto ssDNA, RecD has a fast 5'-3' helicase activity, while RecC stimulates the ATPase and processivity of the RecB helicase and contributes to recognition of the Chi site.</text>
</comment>
<gene>
    <name evidence="10 12" type="primary">recC</name>
    <name evidence="12" type="ORF">GCM10022229_01480</name>
</gene>
<keyword evidence="4 10" id="KW-0378">Hydrolase</keyword>
<sequence>MAASAGDFRLYHSNALDVLAGVLAEHLRAPAGGGDWLRAEVVLVPQFSMRRWLQQFLAERNGICANVAFLTPGELVDLALDANLGRVPEGDRLRPDSLRWSLLRLLGDAPPAAWRDFLAGDGGDGRRAWSLACAQAEAFEKYQAWRRDLLLRWEAGAEPDDPQAQLWRQVAAGRAHRARRIGDYLARFGGAGARAPEGLPPRLSVFACQNVSPDVLQVIASQARAGSQQFYLHTPSRAYWGDLGRWAHDYVPADDGAFAAGNPLLAAWGQAERDFVAALGGGEAVHADYEAKAFVEPDRSTLLGRLQGDVLDNVEPLAGADAAAWPRATVDRDDASLQFHACHTRLREVQVLHDQLRALLEAEAPAGGARLQPRDIAVLAPDIDLYAPHIEAVFGGALGSARELPYTIADTSPLADEPMADAFARLLDLPLRAPSLADVLDLVAVPAVAARFDIDDAMRGSLQAWLQDAGARAGFDVVDGTAAAVDAADAYSLGFALERLLLGYASGDEGEIAGAAPWPALEGQSTQALDAFLRVVERLRLAASALAGPHSPQEWAARLERLLLEMFGDEPRDPADARTLARLRKALGDFAHGAAEAGFDAPVTHAVVRDHLLADLHDADARAPFLSGGICFGRMVPMRLIPFQVICLLGMDDGAFPGTDARDPLNRIVQGLASTERRVGDPARREADRYLFLQLFASAARTFYLSWQGFDARDGSAREPASVVAELLDTAVRYHAGDADTVREALVVRHALQPFSPAAFGAAHVDEATGDPRRFSFDQRWRIEVAPEMAALPAFAPRDGSTGGDVPAADGTQEDGVLAIDALRRALANPPAHYLREGLGLRLPEDEPALDEHEPFGAPGPLAAHGLRVHAFEAWLRDGARPDASALHARLLARALVAPGADGVATLAALLDDVEPFAAAALDAGFRGDGEALPVRLPLAEGDADDTVLVGQLRGVYPQGLLRVALRKGGMHGGHALRHRLDGLVAAGLGLRLHQLLPGERGGEPPALAEVLLPPVADARAALRALVALRRRMRIAPLPFLPKSGFELVRDGQSDGLDAARKQWIGSDYMHAEVDAATRLALRGRDPFLDHDAGSLAALEAASRAIFDALFDGRAFDAREVLP</sequence>
<evidence type="ECO:0000256" key="3">
    <source>
        <dbReference type="ARBA" id="ARBA00022763"/>
    </source>
</evidence>
<dbReference type="InterPro" id="IPR013986">
    <property type="entry name" value="DExx_box_DNA_helicase_dom_sf"/>
</dbReference>
<keyword evidence="3 10" id="KW-0227">DNA damage</keyword>
<dbReference type="Pfam" id="PF17946">
    <property type="entry name" value="RecC_C"/>
    <property type="match status" value="1"/>
</dbReference>
<protein>
    <recommendedName>
        <fullName evidence="10">RecBCD enzyme subunit RecC</fullName>
    </recommendedName>
    <alternativeName>
        <fullName evidence="10">Exonuclease V subunit RecC</fullName>
        <shortName evidence="10">ExoV subunit RecC</shortName>
    </alternativeName>
    <alternativeName>
        <fullName evidence="10">Helicase/nuclease RecBCD subunit RecC</fullName>
    </alternativeName>
</protein>
<keyword evidence="8 10" id="KW-0238">DNA-binding</keyword>
<evidence type="ECO:0000256" key="9">
    <source>
        <dbReference type="ARBA" id="ARBA00023204"/>
    </source>
</evidence>
<keyword evidence="13" id="KW-1185">Reference proteome</keyword>
<dbReference type="RefSeq" id="WP_344758003.1">
    <property type="nucleotide sequence ID" value="NZ_BAAAZU010000001.1"/>
</dbReference>
<dbReference type="InterPro" id="IPR011335">
    <property type="entry name" value="Restrct_endonuc-II-like"/>
</dbReference>
<keyword evidence="6 10" id="KW-0269">Exonuclease</keyword>
<dbReference type="InterPro" id="IPR006697">
    <property type="entry name" value="RecC"/>
</dbReference>
<dbReference type="Gene3D" id="1.10.10.160">
    <property type="match status" value="1"/>
</dbReference>
<keyword evidence="9 10" id="KW-0234">DNA repair</keyword>
<dbReference type="Proteomes" id="UP001501727">
    <property type="component" value="Unassembled WGS sequence"/>
</dbReference>
<dbReference type="NCBIfam" id="TIGR01450">
    <property type="entry name" value="recC"/>
    <property type="match status" value="1"/>
</dbReference>
<dbReference type="PANTHER" id="PTHR30591:SF1">
    <property type="entry name" value="RECBCD ENZYME SUBUNIT RECC"/>
    <property type="match status" value="1"/>
</dbReference>
<keyword evidence="5 10" id="KW-0347">Helicase</keyword>
<comment type="similarity">
    <text evidence="10">Belongs to the RecC family.</text>
</comment>
<dbReference type="Gene3D" id="3.40.50.10930">
    <property type="match status" value="1"/>
</dbReference>
<dbReference type="Pfam" id="PF04257">
    <property type="entry name" value="Exonuc_V_gamma"/>
    <property type="match status" value="1"/>
</dbReference>
<evidence type="ECO:0000256" key="2">
    <source>
        <dbReference type="ARBA" id="ARBA00022741"/>
    </source>
</evidence>
<dbReference type="HAMAP" id="MF_01486">
    <property type="entry name" value="RecC"/>
    <property type="match status" value="1"/>
</dbReference>
<name>A0ABP7M182_9GAMM</name>
<evidence type="ECO:0000313" key="13">
    <source>
        <dbReference type="Proteomes" id="UP001501727"/>
    </source>
</evidence>
<keyword evidence="1 10" id="KW-0540">Nuclease</keyword>
<evidence type="ECO:0000256" key="4">
    <source>
        <dbReference type="ARBA" id="ARBA00022801"/>
    </source>
</evidence>
<evidence type="ECO:0000259" key="11">
    <source>
        <dbReference type="Pfam" id="PF17946"/>
    </source>
</evidence>
<evidence type="ECO:0000256" key="8">
    <source>
        <dbReference type="ARBA" id="ARBA00023125"/>
    </source>
</evidence>
<dbReference type="InterPro" id="IPR027417">
    <property type="entry name" value="P-loop_NTPase"/>
</dbReference>
<dbReference type="Gene3D" id="3.40.50.300">
    <property type="entry name" value="P-loop containing nucleotide triphosphate hydrolases"/>
    <property type="match status" value="2"/>
</dbReference>
<reference evidence="13" key="1">
    <citation type="journal article" date="2019" name="Int. J. Syst. Evol. Microbiol.">
        <title>The Global Catalogue of Microorganisms (GCM) 10K type strain sequencing project: providing services to taxonomists for standard genome sequencing and annotation.</title>
        <authorList>
            <consortium name="The Broad Institute Genomics Platform"/>
            <consortium name="The Broad Institute Genome Sequencing Center for Infectious Disease"/>
            <person name="Wu L."/>
            <person name="Ma J."/>
        </authorList>
    </citation>
    <scope>NUCLEOTIDE SEQUENCE [LARGE SCALE GENOMIC DNA]</scope>
    <source>
        <strain evidence="13">JCM 16916</strain>
    </source>
</reference>
<evidence type="ECO:0000256" key="10">
    <source>
        <dbReference type="HAMAP-Rule" id="MF_01486"/>
    </source>
</evidence>
<comment type="subunit">
    <text evidence="10">Heterotrimer of RecB, RecC and RecD. All subunits contribute to DNA-binding.</text>
</comment>
<accession>A0ABP7M182</accession>
<evidence type="ECO:0000256" key="6">
    <source>
        <dbReference type="ARBA" id="ARBA00022839"/>
    </source>
</evidence>
<proteinExistence type="inferred from homology"/>
<dbReference type="PANTHER" id="PTHR30591">
    <property type="entry name" value="RECBCD ENZYME SUBUNIT RECC"/>
    <property type="match status" value="1"/>
</dbReference>